<evidence type="ECO:0000256" key="1">
    <source>
        <dbReference type="SAM" id="Phobius"/>
    </source>
</evidence>
<dbReference type="EMBL" id="QNUK01000293">
    <property type="protein sequence ID" value="KAF5896083.1"/>
    <property type="molecule type" value="Genomic_DNA"/>
</dbReference>
<dbReference type="SUPFAM" id="SSF48726">
    <property type="entry name" value="Immunoglobulin"/>
    <property type="match status" value="1"/>
</dbReference>
<feature type="transmembrane region" description="Helical" evidence="1">
    <location>
        <begin position="174"/>
        <end position="194"/>
    </location>
</feature>
<dbReference type="Proteomes" id="UP000727407">
    <property type="component" value="Unassembled WGS sequence"/>
</dbReference>
<feature type="transmembrane region" description="Helical" evidence="1">
    <location>
        <begin position="142"/>
        <end position="162"/>
    </location>
</feature>
<keyword evidence="3" id="KW-1185">Reference proteome</keyword>
<keyword evidence="1" id="KW-1133">Transmembrane helix</keyword>
<feature type="non-terminal residue" evidence="2">
    <location>
        <position position="259"/>
    </location>
</feature>
<keyword evidence="1" id="KW-0472">Membrane</keyword>
<evidence type="ECO:0000313" key="2">
    <source>
        <dbReference type="EMBL" id="KAF5896083.1"/>
    </source>
</evidence>
<reference evidence="2" key="1">
    <citation type="submission" date="2020-07" db="EMBL/GenBank/DDBJ databases">
        <title>Clarias magur genome sequencing, assembly and annotation.</title>
        <authorList>
            <person name="Kushwaha B."/>
            <person name="Kumar R."/>
            <person name="Das P."/>
            <person name="Joshi C.G."/>
            <person name="Kumar D."/>
            <person name="Nagpure N.S."/>
            <person name="Pandey M."/>
            <person name="Agarwal S."/>
            <person name="Srivastava S."/>
            <person name="Singh M."/>
            <person name="Sahoo L."/>
            <person name="Jayasankar P."/>
            <person name="Meher P.K."/>
            <person name="Koringa P.G."/>
            <person name="Iquebal M.A."/>
            <person name="Das S.P."/>
            <person name="Bit A."/>
            <person name="Patnaik S."/>
            <person name="Patel N."/>
            <person name="Shah T.M."/>
            <person name="Hinsu A."/>
            <person name="Jena J.K."/>
        </authorList>
    </citation>
    <scope>NUCLEOTIDE SEQUENCE</scope>
    <source>
        <strain evidence="2">CIFAMagur01</strain>
        <tissue evidence="2">Testis</tissue>
    </source>
</reference>
<proteinExistence type="predicted"/>
<feature type="transmembrane region" description="Helical" evidence="1">
    <location>
        <begin position="102"/>
        <end position="122"/>
    </location>
</feature>
<dbReference type="Gene3D" id="2.60.40.10">
    <property type="entry name" value="Immunoglobulins"/>
    <property type="match status" value="1"/>
</dbReference>
<dbReference type="InterPro" id="IPR013783">
    <property type="entry name" value="Ig-like_fold"/>
</dbReference>
<organism evidence="2 3">
    <name type="scientific">Clarias magur</name>
    <name type="common">Asian catfish</name>
    <name type="synonym">Macropteronotus magur</name>
    <dbReference type="NCBI Taxonomy" id="1594786"/>
    <lineage>
        <taxon>Eukaryota</taxon>
        <taxon>Metazoa</taxon>
        <taxon>Chordata</taxon>
        <taxon>Craniata</taxon>
        <taxon>Vertebrata</taxon>
        <taxon>Euteleostomi</taxon>
        <taxon>Actinopterygii</taxon>
        <taxon>Neopterygii</taxon>
        <taxon>Teleostei</taxon>
        <taxon>Ostariophysi</taxon>
        <taxon>Siluriformes</taxon>
        <taxon>Clariidae</taxon>
        <taxon>Clarias</taxon>
    </lineage>
</organism>
<accession>A0A8J4TUY2</accession>
<protein>
    <recommendedName>
        <fullName evidence="4">Immunoglobulin subtype domain-containing protein</fullName>
    </recommendedName>
</protein>
<feature type="transmembrane region" description="Helical" evidence="1">
    <location>
        <begin position="206"/>
        <end position="227"/>
    </location>
</feature>
<feature type="transmembrane region" description="Helical" evidence="1">
    <location>
        <begin position="239"/>
        <end position="258"/>
    </location>
</feature>
<evidence type="ECO:0000313" key="3">
    <source>
        <dbReference type="Proteomes" id="UP000727407"/>
    </source>
</evidence>
<dbReference type="AlphaFoldDB" id="A0A8J4TUY2"/>
<dbReference type="OrthoDB" id="8939957at2759"/>
<evidence type="ECO:0008006" key="4">
    <source>
        <dbReference type="Google" id="ProtNLM"/>
    </source>
</evidence>
<sequence>VSVKNVLWFLMKPSEPPVFILRSFSSIILEPEYSNRTFSKTFSLQYNSSLFIHNISTNELGVYYCIQTGSPPDISRGIRLHIQNHSAENQTADKEIRLSRDVVITLGVMNCAVVVALTEYMFAENQTEERQNQTVDVDEIRLWRNLFITSGIINCVLIVAVTENQTADKDDEICLWRNLFIVSGMMNCAVAIAVPENQTADKEIRLSRDVVITLGVMNCAVVVALTENQTTDKDDEIRFWRNLFIVSGIIICVVIVAVT</sequence>
<name>A0A8J4TUY2_CLAMG</name>
<dbReference type="InterPro" id="IPR036179">
    <property type="entry name" value="Ig-like_dom_sf"/>
</dbReference>
<comment type="caution">
    <text evidence="2">The sequence shown here is derived from an EMBL/GenBank/DDBJ whole genome shotgun (WGS) entry which is preliminary data.</text>
</comment>
<feature type="non-terminal residue" evidence="2">
    <location>
        <position position="1"/>
    </location>
</feature>
<keyword evidence="1" id="KW-0812">Transmembrane</keyword>
<gene>
    <name evidence="2" type="ORF">DAT39_014205</name>
</gene>